<evidence type="ECO:0000259" key="1">
    <source>
        <dbReference type="Pfam" id="PF00144"/>
    </source>
</evidence>
<keyword evidence="3" id="KW-1185">Reference proteome</keyword>
<comment type="caution">
    <text evidence="2">The sequence shown here is derived from an EMBL/GenBank/DDBJ whole genome shotgun (WGS) entry which is preliminary data.</text>
</comment>
<accession>A0A562IQV6</accession>
<evidence type="ECO:0000313" key="3">
    <source>
        <dbReference type="Proteomes" id="UP000321490"/>
    </source>
</evidence>
<name>A0A562IQV6_9ACTN</name>
<reference evidence="2 3" key="1">
    <citation type="submission" date="2019-07" db="EMBL/GenBank/DDBJ databases">
        <title>R&amp;d 2014.</title>
        <authorList>
            <person name="Klenk H.-P."/>
        </authorList>
    </citation>
    <scope>NUCLEOTIDE SEQUENCE [LARGE SCALE GENOMIC DNA]</scope>
    <source>
        <strain evidence="2 3">DSM 45764</strain>
    </source>
</reference>
<dbReference type="InterPro" id="IPR012338">
    <property type="entry name" value="Beta-lactam/transpept-like"/>
</dbReference>
<dbReference type="EMBL" id="VLKF01000001">
    <property type="protein sequence ID" value="TWH73196.1"/>
    <property type="molecule type" value="Genomic_DNA"/>
</dbReference>
<dbReference type="PANTHER" id="PTHR43283:SF3">
    <property type="entry name" value="BETA-LACTAMASE FAMILY PROTEIN (AFU_ORTHOLOGUE AFUA_5G07500)"/>
    <property type="match status" value="1"/>
</dbReference>
<dbReference type="InterPro" id="IPR001466">
    <property type="entry name" value="Beta-lactam-related"/>
</dbReference>
<dbReference type="Proteomes" id="UP000321490">
    <property type="component" value="Unassembled WGS sequence"/>
</dbReference>
<dbReference type="Gene3D" id="3.40.710.10">
    <property type="entry name" value="DD-peptidase/beta-lactamase superfamily"/>
    <property type="match status" value="1"/>
</dbReference>
<dbReference type="Pfam" id="PF00144">
    <property type="entry name" value="Beta-lactamase"/>
    <property type="match status" value="1"/>
</dbReference>
<dbReference type="PANTHER" id="PTHR43283">
    <property type="entry name" value="BETA-LACTAMASE-RELATED"/>
    <property type="match status" value="1"/>
</dbReference>
<dbReference type="InterPro" id="IPR050789">
    <property type="entry name" value="Diverse_Enzym_Activities"/>
</dbReference>
<feature type="domain" description="Beta-lactamase-related" evidence="1">
    <location>
        <begin position="3"/>
        <end position="260"/>
    </location>
</feature>
<organism evidence="2 3">
    <name type="scientific">Modestobacter roseus</name>
    <dbReference type="NCBI Taxonomy" id="1181884"/>
    <lineage>
        <taxon>Bacteria</taxon>
        <taxon>Bacillati</taxon>
        <taxon>Actinomycetota</taxon>
        <taxon>Actinomycetes</taxon>
        <taxon>Geodermatophilales</taxon>
        <taxon>Geodermatophilaceae</taxon>
        <taxon>Modestobacter</taxon>
    </lineage>
</organism>
<protein>
    <submittedName>
        <fullName evidence="2">Beta-lactamase</fullName>
    </submittedName>
</protein>
<sequence>MPAAREITVRDLLTNTAGFGALFDGSPLDVATVERGLGAGPFSPQLDPEEYLARLAGLPLAAQPGERWLYHACTDVLSVLLARAAGRPLGTVLTERVTGPLGLRDTGFRARDARRLTAAYLPDGADLALLDGADGIAARPPVFEGLAAGLVATAGDVLAFLAALADGGGPVLTPGSVAVLTTPSLTGRQRETAGDFLPAGVSWGLQIGVRVDDGLPGGWGWDGGTGTTGWADPARDLVAVLLTTRGYGGPDDDLGAFWRALHRCL</sequence>
<dbReference type="SUPFAM" id="SSF56601">
    <property type="entry name" value="beta-lactamase/transpeptidase-like"/>
    <property type="match status" value="1"/>
</dbReference>
<dbReference type="AlphaFoldDB" id="A0A562IQV6"/>
<proteinExistence type="predicted"/>
<evidence type="ECO:0000313" key="2">
    <source>
        <dbReference type="EMBL" id="TWH73196.1"/>
    </source>
</evidence>
<gene>
    <name evidence="2" type="ORF">JD78_01719</name>
</gene>